<sequence>MASCCPFSSLYEDAHAGKGPGMRSLCDKTRGYPPLLVEPLHRLHQIEARQRKKRVTCRSSIVNVWCNPKDVIFTTNLLNPQQYAAIEADGFGHLLRMKIDAVENKNLLTWLLDHTDPDRMLIRIGAGKVLPITPQIISMVLGLPIGGENFEQYSWKEDSCSQLARLTFYDNALIDRLTAADTTITTDGAHTFGVEPFKPWSTTCYAAADVRGAPYHNINVPAAGIPNLDIPRLQDFLSEPIDDLTGPHRERVRGFFFEFDHTLSQNKRSIENSIANIVRAQFLDDLPMFKFPGKRLTKKPSKFYSPFKHGILSRPPPNL</sequence>
<gene>
    <name evidence="1" type="ORF">NCGR_LOCUS60674</name>
</gene>
<evidence type="ECO:0000313" key="1">
    <source>
        <dbReference type="EMBL" id="CAD6336576.1"/>
    </source>
</evidence>
<protein>
    <submittedName>
        <fullName evidence="1">Uncharacterized protein</fullName>
    </submittedName>
</protein>
<proteinExistence type="predicted"/>
<accession>A0A811S7N5</accession>
<keyword evidence="2" id="KW-1185">Reference proteome</keyword>
<organism evidence="1 2">
    <name type="scientific">Miscanthus lutarioriparius</name>
    <dbReference type="NCBI Taxonomy" id="422564"/>
    <lineage>
        <taxon>Eukaryota</taxon>
        <taxon>Viridiplantae</taxon>
        <taxon>Streptophyta</taxon>
        <taxon>Embryophyta</taxon>
        <taxon>Tracheophyta</taxon>
        <taxon>Spermatophyta</taxon>
        <taxon>Magnoliopsida</taxon>
        <taxon>Liliopsida</taxon>
        <taxon>Poales</taxon>
        <taxon>Poaceae</taxon>
        <taxon>PACMAD clade</taxon>
        <taxon>Panicoideae</taxon>
        <taxon>Andropogonodae</taxon>
        <taxon>Andropogoneae</taxon>
        <taxon>Saccharinae</taxon>
        <taxon>Miscanthus</taxon>
    </lineage>
</organism>
<dbReference type="OrthoDB" id="696856at2759"/>
<dbReference type="PANTHER" id="PTHR34835:SF67">
    <property type="entry name" value="AMINOTRANSFERASE-LIKE PLANT MOBILE DOMAIN-CONTAINING PROTEIN"/>
    <property type="match status" value="1"/>
</dbReference>
<dbReference type="PANTHER" id="PTHR34835">
    <property type="entry name" value="OS07G0283600 PROTEIN-RELATED"/>
    <property type="match status" value="1"/>
</dbReference>
<reference evidence="1" key="1">
    <citation type="submission" date="2020-10" db="EMBL/GenBank/DDBJ databases">
        <authorList>
            <person name="Han B."/>
            <person name="Lu T."/>
            <person name="Zhao Q."/>
            <person name="Huang X."/>
            <person name="Zhao Y."/>
        </authorList>
    </citation>
    <scope>NUCLEOTIDE SEQUENCE</scope>
</reference>
<dbReference type="EMBL" id="CAJGYO010000018">
    <property type="protein sequence ID" value="CAD6336576.1"/>
    <property type="molecule type" value="Genomic_DNA"/>
</dbReference>
<name>A0A811S7N5_9POAL</name>
<evidence type="ECO:0000313" key="2">
    <source>
        <dbReference type="Proteomes" id="UP000604825"/>
    </source>
</evidence>
<comment type="caution">
    <text evidence="1">The sequence shown here is derived from an EMBL/GenBank/DDBJ whole genome shotgun (WGS) entry which is preliminary data.</text>
</comment>
<dbReference type="Proteomes" id="UP000604825">
    <property type="component" value="Unassembled WGS sequence"/>
</dbReference>
<dbReference type="AlphaFoldDB" id="A0A811S7N5"/>